<sequence>MWASRDFPRQPQRPLGRLCHGQTDHCVADAKERPFVALDSHNIPLLKLLWETKEKHLNRWLSNTSSPVARQKGASSGCCLCSPRAASQGNQEKVSVDESELATLIRMLLYKEMQRSNSPSCLSQF</sequence>
<accession>A0ABV0QC51</accession>
<comment type="caution">
    <text evidence="1">The sequence shown here is derived from an EMBL/GenBank/DDBJ whole genome shotgun (WGS) entry which is preliminary data.</text>
</comment>
<proteinExistence type="predicted"/>
<dbReference type="EMBL" id="JAHRIN010008450">
    <property type="protein sequence ID" value="MEQ2193390.1"/>
    <property type="molecule type" value="Genomic_DNA"/>
</dbReference>
<evidence type="ECO:0000313" key="2">
    <source>
        <dbReference type="Proteomes" id="UP001434883"/>
    </source>
</evidence>
<name>A0ABV0QC51_9TELE</name>
<protein>
    <submittedName>
        <fullName evidence="1">Uncharacterized protein</fullName>
    </submittedName>
</protein>
<dbReference type="Proteomes" id="UP001434883">
    <property type="component" value="Unassembled WGS sequence"/>
</dbReference>
<evidence type="ECO:0000313" key="1">
    <source>
        <dbReference type="EMBL" id="MEQ2193390.1"/>
    </source>
</evidence>
<organism evidence="1 2">
    <name type="scientific">Xenoophorus captivus</name>
    <dbReference type="NCBI Taxonomy" id="1517983"/>
    <lineage>
        <taxon>Eukaryota</taxon>
        <taxon>Metazoa</taxon>
        <taxon>Chordata</taxon>
        <taxon>Craniata</taxon>
        <taxon>Vertebrata</taxon>
        <taxon>Euteleostomi</taxon>
        <taxon>Actinopterygii</taxon>
        <taxon>Neopterygii</taxon>
        <taxon>Teleostei</taxon>
        <taxon>Neoteleostei</taxon>
        <taxon>Acanthomorphata</taxon>
        <taxon>Ovalentaria</taxon>
        <taxon>Atherinomorphae</taxon>
        <taxon>Cyprinodontiformes</taxon>
        <taxon>Goodeidae</taxon>
        <taxon>Xenoophorus</taxon>
    </lineage>
</organism>
<gene>
    <name evidence="1" type="ORF">XENOCAPTIV_021363</name>
</gene>
<reference evidence="1 2" key="1">
    <citation type="submission" date="2021-06" db="EMBL/GenBank/DDBJ databases">
        <authorList>
            <person name="Palmer J.M."/>
        </authorList>
    </citation>
    <scope>NUCLEOTIDE SEQUENCE [LARGE SCALE GENOMIC DNA]</scope>
    <source>
        <strain evidence="1 2">XC_2019</strain>
        <tissue evidence="1">Muscle</tissue>
    </source>
</reference>
<keyword evidence="2" id="KW-1185">Reference proteome</keyword>